<keyword evidence="3" id="KW-0808">Transferase</keyword>
<keyword evidence="1" id="KW-0596">Phosphopantetheine</keyword>
<dbReference type="SUPFAM" id="SSF53901">
    <property type="entry name" value="Thiolase-like"/>
    <property type="match status" value="2"/>
</dbReference>
<dbReference type="EMBL" id="CAXAMM010011558">
    <property type="protein sequence ID" value="CAK9026487.1"/>
    <property type="molecule type" value="Genomic_DNA"/>
</dbReference>
<dbReference type="InterPro" id="IPR016039">
    <property type="entry name" value="Thiolase-like"/>
</dbReference>
<dbReference type="SUPFAM" id="SSF48452">
    <property type="entry name" value="TPR-like"/>
    <property type="match status" value="1"/>
</dbReference>
<dbReference type="Pfam" id="PF26188">
    <property type="entry name" value="RESC6"/>
    <property type="match status" value="1"/>
</dbReference>
<dbReference type="Gene3D" id="3.40.47.10">
    <property type="match status" value="2"/>
</dbReference>
<dbReference type="CDD" id="cd00833">
    <property type="entry name" value="PKS"/>
    <property type="match status" value="1"/>
</dbReference>
<dbReference type="PROSITE" id="PS52004">
    <property type="entry name" value="KS3_2"/>
    <property type="match status" value="1"/>
</dbReference>
<name>A0ABP0KI56_9DINO</name>
<dbReference type="PANTHER" id="PTHR43775">
    <property type="entry name" value="FATTY ACID SYNTHASE"/>
    <property type="match status" value="1"/>
</dbReference>
<dbReference type="Gene3D" id="1.25.40.10">
    <property type="entry name" value="Tetratricopeptide repeat domain"/>
    <property type="match status" value="1"/>
</dbReference>
<dbReference type="InterPro" id="IPR014031">
    <property type="entry name" value="Ketoacyl_synth_C"/>
</dbReference>
<sequence>MRQVEAAIWEKERELKELRQHLIALKAQVCRPQASTQEMEEEEDEQQGLEEAVRRYEKAAGLLRYVECTRPDWKNDDGSYKGIEDDFLRVDETALQGQSVGAQEATELVTSCYLNIALASQKLGKFDDMKKACDEVLNKVNPESVKALYRRAQARIGPASAGPTERQAAIQDLLAAAKLAPGDKEVRTLLTKLKADKKKQELEDKSTFGGLFQRGEVVRSPTWIVHPAHIPVKWDLNDPRATHTGKLYLKYKDFDPLEGSICCGTQLAYSPFGFLSCCGGGMLSFQGRCFTYDRSADGYLRGEAVCHTDRCLVGFLLILPHVDDLVLLVEHVQRPGNEDFSPWLAHHDAWAQHCSRDARVQLQPMAWSSLLEQVWEHGFETHGTGTALGDPIEVGAFKRIYQQVPRAQPLLVTSSKTNLGHLEGGAGMAGLIKVVLQVLRCESSPNIHLREMNPHLDVEGFPAQFLSEGCVTHFNSCVSGVSSFGFGGTNAHAMAFSQNICNNRDVTKKDYRSLMMQKIQQVALRPASSTKTLSPDAFQEDTTKALKALQRLKSKRRGGSELTPTLAANLEETPQDLLDQARPEDLVEESTSDPPSAGPLARKMWKCAMLGVRNEEIWARFVQRVLLTGALTGPKDVSLMFRAFARIKYRDRKALDTLSPFILRHVDSFSTHELALILAAHKKLEYERTDNIHLLVSIICQRKEEWTGQIVALTCNAVAHFYIYRPRFWRMAAMSLINLVWTMSPLELTILVSAMARVDRRDEQALAMIAKMCTRCAKRHLFNQETLATTMNAFAKLDYNNAKLAKALEEAALVKLNLALEIGPQYRQSREWRQVDVFDLQALVLMFRSLVALVGTSDDVAEKILTLLAWSKEELTSYQRRVLKTASIAFRRLHGPLYRRLNFELREALHVFEKTQVKVRTFESRWMSEVRRTLRKMDIPVELKALVDDQMLEMGDE</sequence>
<keyword evidence="8" id="KW-1185">Reference proteome</keyword>
<evidence type="ECO:0000256" key="5">
    <source>
        <dbReference type="SAM" id="MobiDB-lite"/>
    </source>
</evidence>
<keyword evidence="2" id="KW-0597">Phosphoprotein</keyword>
<comment type="caution">
    <text evidence="7">The sequence shown here is derived from an EMBL/GenBank/DDBJ whole genome shotgun (WGS) entry which is preliminary data.</text>
</comment>
<dbReference type="InterPro" id="IPR011990">
    <property type="entry name" value="TPR-like_helical_dom_sf"/>
</dbReference>
<comment type="similarity">
    <text evidence="3">Belongs to the thiolase-like superfamily. Beta-ketoacyl-ACP synthases family.</text>
</comment>
<feature type="domain" description="Ketosynthase family 3 (KS3)" evidence="6">
    <location>
        <begin position="1"/>
        <end position="497"/>
    </location>
</feature>
<dbReference type="Proteomes" id="UP001642464">
    <property type="component" value="Unassembled WGS sequence"/>
</dbReference>
<dbReference type="InterPro" id="IPR014030">
    <property type="entry name" value="Ketoacyl_synth_N"/>
</dbReference>
<proteinExistence type="inferred from homology"/>
<dbReference type="InterPro" id="IPR050091">
    <property type="entry name" value="PKS_NRPS_Biosynth_Enz"/>
</dbReference>
<accession>A0ABP0KI56</accession>
<reference evidence="7 8" key="1">
    <citation type="submission" date="2024-02" db="EMBL/GenBank/DDBJ databases">
        <authorList>
            <person name="Chen Y."/>
            <person name="Shah S."/>
            <person name="Dougan E. K."/>
            <person name="Thang M."/>
            <person name="Chan C."/>
        </authorList>
    </citation>
    <scope>NUCLEOTIDE SEQUENCE [LARGE SCALE GENOMIC DNA]</scope>
</reference>
<keyword evidence="4" id="KW-0175">Coiled coil</keyword>
<dbReference type="Pfam" id="PF02801">
    <property type="entry name" value="Ketoacyl-synt_C"/>
    <property type="match status" value="1"/>
</dbReference>
<organism evidence="7 8">
    <name type="scientific">Durusdinium trenchii</name>
    <dbReference type="NCBI Taxonomy" id="1381693"/>
    <lineage>
        <taxon>Eukaryota</taxon>
        <taxon>Sar</taxon>
        <taxon>Alveolata</taxon>
        <taxon>Dinophyceae</taxon>
        <taxon>Suessiales</taxon>
        <taxon>Symbiodiniaceae</taxon>
        <taxon>Durusdinium</taxon>
    </lineage>
</organism>
<dbReference type="InterPro" id="IPR020841">
    <property type="entry name" value="PKS_Beta-ketoAc_synthase_dom"/>
</dbReference>
<dbReference type="PANTHER" id="PTHR43775:SF37">
    <property type="entry name" value="SI:DKEY-61P9.11"/>
    <property type="match status" value="1"/>
</dbReference>
<dbReference type="Pfam" id="PF00109">
    <property type="entry name" value="ketoacyl-synt"/>
    <property type="match status" value="1"/>
</dbReference>
<gene>
    <name evidence="7" type="ORF">SCF082_LOCUS17532</name>
</gene>
<protein>
    <submittedName>
        <fullName evidence="7">Hybrid PKS-NRPS synthetase pynA (Pyranonigrin biosynthesis cluster protein A)</fullName>
    </submittedName>
</protein>
<feature type="coiled-coil region" evidence="4">
    <location>
        <begin position="1"/>
        <end position="59"/>
    </location>
</feature>
<evidence type="ECO:0000256" key="3">
    <source>
        <dbReference type="RuleBase" id="RU003694"/>
    </source>
</evidence>
<evidence type="ECO:0000313" key="8">
    <source>
        <dbReference type="Proteomes" id="UP001642464"/>
    </source>
</evidence>
<evidence type="ECO:0000256" key="4">
    <source>
        <dbReference type="SAM" id="Coils"/>
    </source>
</evidence>
<evidence type="ECO:0000256" key="2">
    <source>
        <dbReference type="ARBA" id="ARBA00022553"/>
    </source>
</evidence>
<evidence type="ECO:0000313" key="7">
    <source>
        <dbReference type="EMBL" id="CAK9026487.1"/>
    </source>
</evidence>
<dbReference type="SMART" id="SM00825">
    <property type="entry name" value="PKS_KS"/>
    <property type="match status" value="1"/>
</dbReference>
<dbReference type="InterPro" id="IPR058917">
    <property type="entry name" value="RESC6_dom"/>
</dbReference>
<feature type="region of interest" description="Disordered" evidence="5">
    <location>
        <begin position="553"/>
        <end position="575"/>
    </location>
</feature>
<evidence type="ECO:0000256" key="1">
    <source>
        <dbReference type="ARBA" id="ARBA00022450"/>
    </source>
</evidence>
<evidence type="ECO:0000259" key="6">
    <source>
        <dbReference type="PROSITE" id="PS52004"/>
    </source>
</evidence>